<comment type="caution">
    <text evidence="8">The sequence shown here is derived from an EMBL/GenBank/DDBJ whole genome shotgun (WGS) entry which is preliminary data.</text>
</comment>
<dbReference type="InterPro" id="IPR058245">
    <property type="entry name" value="NreC/VraR/RcsB-like_REC"/>
</dbReference>
<organism evidence="8 9">
    <name type="scientific">Zobellella endophytica</name>
    <dbReference type="NCBI Taxonomy" id="2116700"/>
    <lineage>
        <taxon>Bacteria</taxon>
        <taxon>Pseudomonadati</taxon>
        <taxon>Pseudomonadota</taxon>
        <taxon>Gammaproteobacteria</taxon>
        <taxon>Aeromonadales</taxon>
        <taxon>Aeromonadaceae</taxon>
        <taxon>Zobellella</taxon>
    </lineage>
</organism>
<dbReference type="Pfam" id="PF00196">
    <property type="entry name" value="GerE"/>
    <property type="match status" value="1"/>
</dbReference>
<dbReference type="GO" id="GO:0000160">
    <property type="term" value="P:phosphorelay signal transduction system"/>
    <property type="evidence" value="ECO:0007669"/>
    <property type="project" value="InterPro"/>
</dbReference>
<dbReference type="PRINTS" id="PR00038">
    <property type="entry name" value="HTHLUXR"/>
</dbReference>
<evidence type="ECO:0000313" key="8">
    <source>
        <dbReference type="EMBL" id="PSJ45173.1"/>
    </source>
</evidence>
<feature type="domain" description="Response regulatory" evidence="7">
    <location>
        <begin position="3"/>
        <end position="119"/>
    </location>
</feature>
<dbReference type="PROSITE" id="PS50110">
    <property type="entry name" value="RESPONSE_REGULATORY"/>
    <property type="match status" value="1"/>
</dbReference>
<dbReference type="Proteomes" id="UP000240243">
    <property type="component" value="Unassembled WGS sequence"/>
</dbReference>
<feature type="modified residue" description="4-aspartylphosphate" evidence="5">
    <location>
        <position position="54"/>
    </location>
</feature>
<accession>A0A2P7R4M4</accession>
<dbReference type="InterPro" id="IPR001789">
    <property type="entry name" value="Sig_transdc_resp-reg_receiver"/>
</dbReference>
<dbReference type="SMART" id="SM00448">
    <property type="entry name" value="REC"/>
    <property type="match status" value="1"/>
</dbReference>
<dbReference type="OrthoDB" id="9796655at2"/>
<dbReference type="PANTHER" id="PTHR43214">
    <property type="entry name" value="TWO-COMPONENT RESPONSE REGULATOR"/>
    <property type="match status" value="1"/>
</dbReference>
<feature type="domain" description="HTH luxR-type" evidence="6">
    <location>
        <begin position="142"/>
        <end position="207"/>
    </location>
</feature>
<proteinExistence type="predicted"/>
<dbReference type="SMART" id="SM00421">
    <property type="entry name" value="HTH_LUXR"/>
    <property type="match status" value="1"/>
</dbReference>
<dbReference type="CDD" id="cd17535">
    <property type="entry name" value="REC_NarL-like"/>
    <property type="match status" value="1"/>
</dbReference>
<dbReference type="RefSeq" id="WP_106729743.1">
    <property type="nucleotide sequence ID" value="NZ_PXYG01000004.1"/>
</dbReference>
<dbReference type="SUPFAM" id="SSF46894">
    <property type="entry name" value="C-terminal effector domain of the bipartite response regulators"/>
    <property type="match status" value="1"/>
</dbReference>
<keyword evidence="1 5" id="KW-0597">Phosphoprotein</keyword>
<dbReference type="InterPro" id="IPR016032">
    <property type="entry name" value="Sig_transdc_resp-reg_C-effctor"/>
</dbReference>
<evidence type="ECO:0000256" key="5">
    <source>
        <dbReference type="PROSITE-ProRule" id="PRU00169"/>
    </source>
</evidence>
<dbReference type="InterPro" id="IPR000792">
    <property type="entry name" value="Tscrpt_reg_LuxR_C"/>
</dbReference>
<gene>
    <name evidence="8" type="ORF">C7H85_10925</name>
</gene>
<dbReference type="CDD" id="cd06170">
    <property type="entry name" value="LuxR_C_like"/>
    <property type="match status" value="1"/>
</dbReference>
<evidence type="ECO:0000313" key="9">
    <source>
        <dbReference type="Proteomes" id="UP000240243"/>
    </source>
</evidence>
<evidence type="ECO:0000256" key="4">
    <source>
        <dbReference type="ARBA" id="ARBA00023163"/>
    </source>
</evidence>
<dbReference type="SUPFAM" id="SSF52172">
    <property type="entry name" value="CheY-like"/>
    <property type="match status" value="1"/>
</dbReference>
<reference evidence="8 9" key="1">
    <citation type="submission" date="2018-03" db="EMBL/GenBank/DDBJ databases">
        <title>The draft genome of Zobellella sp. 59N8.</title>
        <authorList>
            <person name="Liu L."/>
            <person name="Li L."/>
            <person name="Zhang X."/>
            <person name="Liang L."/>
            <person name="Wang T."/>
        </authorList>
    </citation>
    <scope>NUCLEOTIDE SEQUENCE [LARGE SCALE GENOMIC DNA]</scope>
    <source>
        <strain evidence="8 9">59N8</strain>
    </source>
</reference>
<dbReference type="InterPro" id="IPR039420">
    <property type="entry name" value="WalR-like"/>
</dbReference>
<dbReference type="AlphaFoldDB" id="A0A2P7R4M4"/>
<dbReference type="InterPro" id="IPR011006">
    <property type="entry name" value="CheY-like_superfamily"/>
</dbReference>
<dbReference type="EMBL" id="PXYG01000004">
    <property type="protein sequence ID" value="PSJ45173.1"/>
    <property type="molecule type" value="Genomic_DNA"/>
</dbReference>
<evidence type="ECO:0000256" key="1">
    <source>
        <dbReference type="ARBA" id="ARBA00022553"/>
    </source>
</evidence>
<protein>
    <submittedName>
        <fullName evidence="8">DNA-binding response regulator</fullName>
    </submittedName>
</protein>
<sequence length="210" mass="23123">MIRLLMAEDHTLVREGLKQLFAEAGGLTVAGEATDGGQVLELLWRGHFDLLLLDVSMPGLSGEELINCIRTRYPSLPILVLSMHNEPQIVRRTLKAGASGYLTKDCDPDTLLAAIHRLADGGHFIAPELAERVVFDMSAGLSPILHERLTGREQQVLELLVKGHSLKDIASRLVISHKTVSTHKTRLMKKMNMANNAELIRYCVTEGLVG</sequence>
<dbReference type="PANTHER" id="PTHR43214:SF41">
    <property type="entry name" value="NITRATE_NITRITE RESPONSE REGULATOR PROTEIN NARP"/>
    <property type="match status" value="1"/>
</dbReference>
<evidence type="ECO:0000259" key="7">
    <source>
        <dbReference type="PROSITE" id="PS50110"/>
    </source>
</evidence>
<evidence type="ECO:0000256" key="3">
    <source>
        <dbReference type="ARBA" id="ARBA00023125"/>
    </source>
</evidence>
<keyword evidence="9" id="KW-1185">Reference proteome</keyword>
<keyword evidence="4" id="KW-0804">Transcription</keyword>
<evidence type="ECO:0000259" key="6">
    <source>
        <dbReference type="PROSITE" id="PS50043"/>
    </source>
</evidence>
<dbReference type="GO" id="GO:0006355">
    <property type="term" value="P:regulation of DNA-templated transcription"/>
    <property type="evidence" value="ECO:0007669"/>
    <property type="project" value="InterPro"/>
</dbReference>
<keyword evidence="3 8" id="KW-0238">DNA-binding</keyword>
<dbReference type="Pfam" id="PF00072">
    <property type="entry name" value="Response_reg"/>
    <property type="match status" value="1"/>
</dbReference>
<keyword evidence="2" id="KW-0805">Transcription regulation</keyword>
<dbReference type="PROSITE" id="PS50043">
    <property type="entry name" value="HTH_LUXR_2"/>
    <property type="match status" value="1"/>
</dbReference>
<evidence type="ECO:0000256" key="2">
    <source>
        <dbReference type="ARBA" id="ARBA00023015"/>
    </source>
</evidence>
<dbReference type="GO" id="GO:0003677">
    <property type="term" value="F:DNA binding"/>
    <property type="evidence" value="ECO:0007669"/>
    <property type="project" value="UniProtKB-KW"/>
</dbReference>
<name>A0A2P7R4M4_9GAMM</name>
<dbReference type="Gene3D" id="3.40.50.2300">
    <property type="match status" value="1"/>
</dbReference>